<evidence type="ECO:0000256" key="3">
    <source>
        <dbReference type="ARBA" id="ARBA00013308"/>
    </source>
</evidence>
<evidence type="ECO:0000256" key="7">
    <source>
        <dbReference type="ARBA" id="ARBA00023204"/>
    </source>
</evidence>
<accession>A0A8S5RDY3</accession>
<dbReference type="PANTHER" id="PTHR47810">
    <property type="entry name" value="DNA LIGASE"/>
    <property type="match status" value="1"/>
</dbReference>
<dbReference type="PANTHER" id="PTHR47810:SF1">
    <property type="entry name" value="DNA LIGASE B"/>
    <property type="match status" value="1"/>
</dbReference>
<dbReference type="InterPro" id="IPR012310">
    <property type="entry name" value="DNA_ligase_ATP-dep_cent"/>
</dbReference>
<comment type="cofactor">
    <cofactor evidence="1">
        <name>a divalent metal cation</name>
        <dbReference type="ChEBI" id="CHEBI:60240"/>
    </cofactor>
</comment>
<evidence type="ECO:0000256" key="4">
    <source>
        <dbReference type="ARBA" id="ARBA00022598"/>
    </source>
</evidence>
<dbReference type="GO" id="GO:0006260">
    <property type="term" value="P:DNA replication"/>
    <property type="evidence" value="ECO:0007669"/>
    <property type="project" value="UniProtKB-KW"/>
</dbReference>
<keyword evidence="7" id="KW-0234">DNA repair</keyword>
<dbReference type="PROSITE" id="PS50160">
    <property type="entry name" value="DNA_LIGASE_A3"/>
    <property type="match status" value="1"/>
</dbReference>
<dbReference type="SMR" id="A0A8S5RDY3"/>
<evidence type="ECO:0000256" key="5">
    <source>
        <dbReference type="ARBA" id="ARBA00022705"/>
    </source>
</evidence>
<dbReference type="GO" id="GO:0006310">
    <property type="term" value="P:DNA recombination"/>
    <property type="evidence" value="ECO:0007669"/>
    <property type="project" value="InterPro"/>
</dbReference>
<sequence length="312" mass="36243">MANKKKTSKTFFDYHPDFPRDKSHLIQLCLPREKMNNKKTPRFPLMYSEKLDGVFCFALCDLTSVHIFSRTGEEYLSLEHLKPELYDISKTLCTDVIIFEGYAKGVPQPTVSGWCRDTKNQHYEVGAYIHDALSLDEFWGMCKTRPYEERYQALESIEDWQYNYRHAFLVPQYYADTWSDIEKAANHIWKIGGEGLVVRDPCAIYNPGKRNETMIKIKKDISYDLKVLSLQEGTGKYKGMTGALVCQFRDGKEVVVGTGLTDAQRKRWWSEFFYDEVVGKIVQIDAMTESTKGVLREPRFKGIRHDKTEGDF</sequence>
<evidence type="ECO:0000256" key="1">
    <source>
        <dbReference type="ARBA" id="ARBA00001968"/>
    </source>
</evidence>
<dbReference type="PROSITE" id="PS00333">
    <property type="entry name" value="DNA_LIGASE_A2"/>
    <property type="match status" value="1"/>
</dbReference>
<keyword evidence="4 9" id="KW-0436">Ligase</keyword>
<keyword evidence="6" id="KW-0227">DNA damage</keyword>
<dbReference type="InterPro" id="IPR029319">
    <property type="entry name" value="DNA_ligase_OB"/>
</dbReference>
<dbReference type="InterPro" id="IPR050326">
    <property type="entry name" value="NAD_dep_DNA_ligaseB"/>
</dbReference>
<dbReference type="Pfam" id="PF14743">
    <property type="entry name" value="DNA_ligase_OB_2"/>
    <property type="match status" value="1"/>
</dbReference>
<dbReference type="EMBL" id="BK059096">
    <property type="protein sequence ID" value="DAE29614.1"/>
    <property type="molecule type" value="Genomic_DNA"/>
</dbReference>
<evidence type="ECO:0000259" key="8">
    <source>
        <dbReference type="PROSITE" id="PS50160"/>
    </source>
</evidence>
<dbReference type="InterPro" id="IPR012340">
    <property type="entry name" value="NA-bd_OB-fold"/>
</dbReference>
<keyword evidence="5" id="KW-0235">DNA replication</keyword>
<evidence type="ECO:0000256" key="6">
    <source>
        <dbReference type="ARBA" id="ARBA00022763"/>
    </source>
</evidence>
<dbReference type="SUPFAM" id="SSF50249">
    <property type="entry name" value="Nucleic acid-binding proteins"/>
    <property type="match status" value="1"/>
</dbReference>
<evidence type="ECO:0000313" key="9">
    <source>
        <dbReference type="EMBL" id="DAE29614.1"/>
    </source>
</evidence>
<protein>
    <recommendedName>
        <fullName evidence="3">DNA ligase</fullName>
    </recommendedName>
</protein>
<dbReference type="GO" id="GO:0006281">
    <property type="term" value="P:DNA repair"/>
    <property type="evidence" value="ECO:0007669"/>
    <property type="project" value="UniProtKB-KW"/>
</dbReference>
<comment type="similarity">
    <text evidence="2">Belongs to the ATP-dependent DNA ligase family.</text>
</comment>
<dbReference type="Gene3D" id="2.40.50.140">
    <property type="entry name" value="Nucleic acid-binding proteins"/>
    <property type="match status" value="1"/>
</dbReference>
<dbReference type="GO" id="GO:0003910">
    <property type="term" value="F:DNA ligase (ATP) activity"/>
    <property type="evidence" value="ECO:0007669"/>
    <property type="project" value="InterPro"/>
</dbReference>
<dbReference type="GO" id="GO:0005524">
    <property type="term" value="F:ATP binding"/>
    <property type="evidence" value="ECO:0007669"/>
    <property type="project" value="InterPro"/>
</dbReference>
<name>A0A8S5RDY3_9VIRU</name>
<feature type="domain" description="ATP-dependent DNA ligase family profile" evidence="8">
    <location>
        <begin position="118"/>
        <end position="250"/>
    </location>
</feature>
<dbReference type="CDD" id="cd08041">
    <property type="entry name" value="OBF_kDNA_ligase_like"/>
    <property type="match status" value="1"/>
</dbReference>
<proteinExistence type="inferred from homology"/>
<organism evidence="9">
    <name type="scientific">virus sp. ctqq75</name>
    <dbReference type="NCBI Taxonomy" id="2827999"/>
    <lineage>
        <taxon>Viruses</taxon>
    </lineage>
</organism>
<dbReference type="Pfam" id="PF01068">
    <property type="entry name" value="DNA_ligase_A_M"/>
    <property type="match status" value="1"/>
</dbReference>
<dbReference type="SUPFAM" id="SSF56091">
    <property type="entry name" value="DNA ligase/mRNA capping enzyme, catalytic domain"/>
    <property type="match status" value="1"/>
</dbReference>
<dbReference type="InterPro" id="IPR016059">
    <property type="entry name" value="DNA_ligase_ATP-dep_CS"/>
</dbReference>
<evidence type="ECO:0000256" key="2">
    <source>
        <dbReference type="ARBA" id="ARBA00007572"/>
    </source>
</evidence>
<reference evidence="9" key="1">
    <citation type="journal article" date="2021" name="Proc. Natl. Acad. Sci. U.S.A.">
        <title>A Catalog of Tens of Thousands of Viruses from Human Metagenomes Reveals Hidden Associations with Chronic Diseases.</title>
        <authorList>
            <person name="Tisza M.J."/>
            <person name="Buck C.B."/>
        </authorList>
    </citation>
    <scope>NUCLEOTIDE SEQUENCE</scope>
    <source>
        <strain evidence="9">Ctqq75</strain>
    </source>
</reference>